<proteinExistence type="predicted"/>
<dbReference type="Pfam" id="PF04392">
    <property type="entry name" value="ABC_sub_bind"/>
    <property type="match status" value="1"/>
</dbReference>
<name>A0A370DPS7_9GAMM</name>
<evidence type="ECO:0008006" key="3">
    <source>
        <dbReference type="Google" id="ProtNLM"/>
    </source>
</evidence>
<dbReference type="PANTHER" id="PTHR35271">
    <property type="entry name" value="ABC TRANSPORTER, SUBSTRATE-BINDING LIPOPROTEIN-RELATED"/>
    <property type="match status" value="1"/>
</dbReference>
<keyword evidence="2" id="KW-1185">Reference proteome</keyword>
<protein>
    <recommendedName>
        <fullName evidence="3">ABC transporter substrate-binding protein</fullName>
    </recommendedName>
</protein>
<accession>A0A370DPS7</accession>
<dbReference type="AlphaFoldDB" id="A0A370DPS7"/>
<gene>
    <name evidence="1" type="ORF">DIZ78_06545</name>
</gene>
<evidence type="ECO:0000313" key="1">
    <source>
        <dbReference type="EMBL" id="RDH86565.1"/>
    </source>
</evidence>
<sequence>MIPGYLVQPPDMGRLRILKALLLLLMMTAVPALGTETPVIAIMSGQAVKPYQQTVESFKASLKRSRPGVEFVRPDSGGSKNVQQPSVLVFALGTKAVRESLANLGDRELVATMILSNKSLNDSSHATAVLLKTSPLKQLEWHRRFLPNARRVGVLYDPKRNQDWVDAAKIAAAKLDLEIVAVPVESAKELPSALKQLGRNADSILGIADKTVYSGKTAKAVLLFSFRNRIPFIGLSGAWVKAGALYALDWDYPELGRQCAAIALKILDGTKAKMIKPQLPDKRLYLLNLKTAKHMKLEISQALIDGASKVYK</sequence>
<dbReference type="Gene3D" id="3.40.50.2300">
    <property type="match status" value="2"/>
</dbReference>
<organism evidence="1 2">
    <name type="scientific">endosymbiont of Escarpia spicata</name>
    <dbReference type="NCBI Taxonomy" id="2200908"/>
    <lineage>
        <taxon>Bacteria</taxon>
        <taxon>Pseudomonadati</taxon>
        <taxon>Pseudomonadota</taxon>
        <taxon>Gammaproteobacteria</taxon>
        <taxon>sulfur-oxidizing symbionts</taxon>
    </lineage>
</organism>
<dbReference type="Proteomes" id="UP000254771">
    <property type="component" value="Unassembled WGS sequence"/>
</dbReference>
<dbReference type="EMBL" id="QFXE01000008">
    <property type="protein sequence ID" value="RDH86565.1"/>
    <property type="molecule type" value="Genomic_DNA"/>
</dbReference>
<dbReference type="PANTHER" id="PTHR35271:SF1">
    <property type="entry name" value="ABC TRANSPORTER, SUBSTRATE-BINDING LIPOPROTEIN"/>
    <property type="match status" value="1"/>
</dbReference>
<comment type="caution">
    <text evidence="1">The sequence shown here is derived from an EMBL/GenBank/DDBJ whole genome shotgun (WGS) entry which is preliminary data.</text>
</comment>
<evidence type="ECO:0000313" key="2">
    <source>
        <dbReference type="Proteomes" id="UP000254771"/>
    </source>
</evidence>
<dbReference type="InterPro" id="IPR007487">
    <property type="entry name" value="ABC_transpt-TYRBP-like"/>
</dbReference>
<reference evidence="1 2" key="1">
    <citation type="journal article" date="2018" name="ISME J.">
        <title>Endosymbiont genomes yield clues of tubeworm success.</title>
        <authorList>
            <person name="Li Y."/>
            <person name="Liles M.R."/>
            <person name="Halanych K.M."/>
        </authorList>
    </citation>
    <scope>NUCLEOTIDE SEQUENCE [LARGE SCALE GENOMIC DNA]</scope>
    <source>
        <strain evidence="1">A1462</strain>
    </source>
</reference>